<dbReference type="InterPro" id="IPR010920">
    <property type="entry name" value="LSM_dom_sf"/>
</dbReference>
<dbReference type="GO" id="GO:0031417">
    <property type="term" value="C:NatC complex"/>
    <property type="evidence" value="ECO:0007669"/>
    <property type="project" value="InterPro"/>
</dbReference>
<dbReference type="PANTHER" id="PTHR10701">
    <property type="entry name" value="SMALL NUCLEAR RIBONUCLEOPROTEIN-ASSOCIATED PROTEIN B AND N"/>
    <property type="match status" value="1"/>
</dbReference>
<dbReference type="OrthoDB" id="368909at2759"/>
<dbReference type="PANTHER" id="PTHR10701:SF5">
    <property type="entry name" value="N-ALPHA-ACETYLTRANSFERASE 38, NATC AUXILIARY SUBUNIT"/>
    <property type="match status" value="1"/>
</dbReference>
<name>A0A1Y2FDB7_PROLT</name>
<dbReference type="InterPro" id="IPR050914">
    <property type="entry name" value="snRNP_SmB/NAA38-like"/>
</dbReference>
<sequence>MSNERAESKAFLHDLLNQTLRMTVSDGRSFVGNFMCTDRDASVILSDTWEYRGGKATLEGLI</sequence>
<dbReference type="SUPFAM" id="SSF50182">
    <property type="entry name" value="Sm-like ribonucleoproteins"/>
    <property type="match status" value="1"/>
</dbReference>
<dbReference type="STRING" id="56484.A0A1Y2FDB7"/>
<comment type="caution">
    <text evidence="1">The sequence shown here is derived from an EMBL/GenBank/DDBJ whole genome shotgun (WGS) entry which is preliminary data.</text>
</comment>
<dbReference type="RefSeq" id="XP_040724973.1">
    <property type="nucleotide sequence ID" value="XM_040867822.1"/>
</dbReference>
<dbReference type="GeneID" id="63784421"/>
<reference evidence="1 2" key="1">
    <citation type="submission" date="2016-07" db="EMBL/GenBank/DDBJ databases">
        <title>Pervasive Adenine N6-methylation of Active Genes in Fungi.</title>
        <authorList>
            <consortium name="DOE Joint Genome Institute"/>
            <person name="Mondo S.J."/>
            <person name="Dannebaum R.O."/>
            <person name="Kuo R.C."/>
            <person name="Labutti K."/>
            <person name="Haridas S."/>
            <person name="Kuo A."/>
            <person name="Salamov A."/>
            <person name="Ahrendt S.R."/>
            <person name="Lipzen A."/>
            <person name="Sullivan W."/>
            <person name="Andreopoulos W.B."/>
            <person name="Clum A."/>
            <person name="Lindquist E."/>
            <person name="Daum C."/>
            <person name="Ramamoorthy G.K."/>
            <person name="Gryganskyi A."/>
            <person name="Culley D."/>
            <person name="Magnuson J.K."/>
            <person name="James T.Y."/>
            <person name="O'Malley M.A."/>
            <person name="Stajich J.E."/>
            <person name="Spatafora J.W."/>
            <person name="Visel A."/>
            <person name="Grigoriev I.V."/>
        </authorList>
    </citation>
    <scope>NUCLEOTIDE SEQUENCE [LARGE SCALE GENOMIC DNA]</scope>
    <source>
        <strain evidence="1 2">12-1054</strain>
    </source>
</reference>
<accession>A0A1Y2FDB7</accession>
<dbReference type="InterPro" id="IPR034110">
    <property type="entry name" value="LSMD1_Sm"/>
</dbReference>
<organism evidence="1 2">
    <name type="scientific">Protomyces lactucae-debilis</name>
    <dbReference type="NCBI Taxonomy" id="2754530"/>
    <lineage>
        <taxon>Eukaryota</taxon>
        <taxon>Fungi</taxon>
        <taxon>Dikarya</taxon>
        <taxon>Ascomycota</taxon>
        <taxon>Taphrinomycotina</taxon>
        <taxon>Taphrinomycetes</taxon>
        <taxon>Taphrinales</taxon>
        <taxon>Protomycetaceae</taxon>
        <taxon>Protomyces</taxon>
    </lineage>
</organism>
<dbReference type="Proteomes" id="UP000193685">
    <property type="component" value="Unassembled WGS sequence"/>
</dbReference>
<evidence type="ECO:0000313" key="1">
    <source>
        <dbReference type="EMBL" id="ORY81597.1"/>
    </source>
</evidence>
<proteinExistence type="predicted"/>
<protein>
    <submittedName>
        <fullName evidence="1">Uncharacterized protein</fullName>
    </submittedName>
</protein>
<dbReference type="CDD" id="cd06168">
    <property type="entry name" value="LSMD1"/>
    <property type="match status" value="1"/>
</dbReference>
<dbReference type="Gene3D" id="2.30.30.100">
    <property type="match status" value="1"/>
</dbReference>
<gene>
    <name evidence="1" type="ORF">BCR37DRAFT_348101</name>
</gene>
<keyword evidence="2" id="KW-1185">Reference proteome</keyword>
<dbReference type="AlphaFoldDB" id="A0A1Y2FDB7"/>
<dbReference type="EMBL" id="MCFI01000011">
    <property type="protein sequence ID" value="ORY81597.1"/>
    <property type="molecule type" value="Genomic_DNA"/>
</dbReference>
<evidence type="ECO:0000313" key="2">
    <source>
        <dbReference type="Proteomes" id="UP000193685"/>
    </source>
</evidence>